<dbReference type="Proteomes" id="UP000779507">
    <property type="component" value="Unassembled WGS sequence"/>
</dbReference>
<keyword evidence="1" id="KW-0732">Signal</keyword>
<reference evidence="2 3" key="1">
    <citation type="submission" date="2020-05" db="EMBL/GenBank/DDBJ databases">
        <title>Genomic Encyclopedia of Type Strains, Phase IV (KMG-V): Genome sequencing to study the core and pangenomes of soil and plant-associated prokaryotes.</title>
        <authorList>
            <person name="Whitman W."/>
        </authorList>
    </citation>
    <scope>NUCLEOTIDE SEQUENCE [LARGE SCALE GENOMIC DNA]</scope>
    <source>
        <strain evidence="2 3">9A</strain>
    </source>
</reference>
<organism evidence="2 3">
    <name type="scientific">Hymenobacter caeli</name>
    <dbReference type="NCBI Taxonomy" id="2735894"/>
    <lineage>
        <taxon>Bacteria</taxon>
        <taxon>Pseudomonadati</taxon>
        <taxon>Bacteroidota</taxon>
        <taxon>Cytophagia</taxon>
        <taxon>Cytophagales</taxon>
        <taxon>Hymenobacteraceae</taxon>
        <taxon>Hymenobacter</taxon>
    </lineage>
</organism>
<dbReference type="EMBL" id="JABSNP010000015">
    <property type="protein sequence ID" value="NRT20249.1"/>
    <property type="molecule type" value="Genomic_DNA"/>
</dbReference>
<feature type="chain" id="PRO_5047308540" description="DUF3471 domain-containing protein" evidence="1">
    <location>
        <begin position="25"/>
        <end position="149"/>
    </location>
</feature>
<protein>
    <recommendedName>
        <fullName evidence="4">DUF3471 domain-containing protein</fullName>
    </recommendedName>
</protein>
<name>A0ABX2FSZ7_9BACT</name>
<dbReference type="RefSeq" id="WP_173811026.1">
    <property type="nucleotide sequence ID" value="NZ_JABSNP010000015.1"/>
</dbReference>
<sequence length="149" mass="16231">MFLCPLPYPRCLLAALLLPGPAPGPPAAFFATYRYTAYTVYDHTTDAPPTRVPGVGGTLALRPDGTYDKRLSLLMGDSGPRLFAQHGRFATQGDSIRFLFTDAKGPDVQRGTYRYDARTRRLTIAIAGYPPGNRGVYELVAGAPPARRK</sequence>
<evidence type="ECO:0000256" key="1">
    <source>
        <dbReference type="SAM" id="SignalP"/>
    </source>
</evidence>
<gene>
    <name evidence="2" type="ORF">HNP98_003089</name>
</gene>
<comment type="caution">
    <text evidence="2">The sequence shown here is derived from an EMBL/GenBank/DDBJ whole genome shotgun (WGS) entry which is preliminary data.</text>
</comment>
<accession>A0ABX2FSZ7</accession>
<keyword evidence="3" id="KW-1185">Reference proteome</keyword>
<proteinExistence type="predicted"/>
<evidence type="ECO:0000313" key="3">
    <source>
        <dbReference type="Proteomes" id="UP000779507"/>
    </source>
</evidence>
<evidence type="ECO:0000313" key="2">
    <source>
        <dbReference type="EMBL" id="NRT20249.1"/>
    </source>
</evidence>
<evidence type="ECO:0008006" key="4">
    <source>
        <dbReference type="Google" id="ProtNLM"/>
    </source>
</evidence>
<feature type="signal peptide" evidence="1">
    <location>
        <begin position="1"/>
        <end position="24"/>
    </location>
</feature>